<evidence type="ECO:0000259" key="8">
    <source>
        <dbReference type="Pfam" id="PF01643"/>
    </source>
</evidence>
<keyword evidence="7" id="KW-0275">Fatty acid biosynthesis</keyword>
<dbReference type="EMBL" id="AYSO01000017">
    <property type="protein sequence ID" value="KIE46452.1"/>
    <property type="molecule type" value="Genomic_DNA"/>
</dbReference>
<dbReference type="Proteomes" id="UP000031366">
    <property type="component" value="Unassembled WGS sequence"/>
</dbReference>
<dbReference type="Pfam" id="PF01643">
    <property type="entry name" value="Acyl-ACP_TE"/>
    <property type="match status" value="1"/>
</dbReference>
<feature type="domain" description="Acyl-ACP thioesterase N-terminal hotdog" evidence="8">
    <location>
        <begin position="3"/>
        <end position="124"/>
    </location>
</feature>
<feature type="domain" description="Acyl-ACP thioesterase-like C-terminal" evidence="9">
    <location>
        <begin position="154"/>
        <end position="244"/>
    </location>
</feature>
<dbReference type="AlphaFoldDB" id="A0A0C1QZB7"/>
<evidence type="ECO:0000256" key="4">
    <source>
        <dbReference type="ARBA" id="ARBA00022832"/>
    </source>
</evidence>
<evidence type="ECO:0000256" key="6">
    <source>
        <dbReference type="ARBA" id="ARBA00023098"/>
    </source>
</evidence>
<evidence type="ECO:0000313" key="10">
    <source>
        <dbReference type="EMBL" id="KIE46452.1"/>
    </source>
</evidence>
<comment type="caution">
    <text evidence="10">The sequence shown here is derived from an EMBL/GenBank/DDBJ whole genome shotgun (WGS) entry which is preliminary data.</text>
</comment>
<keyword evidence="2" id="KW-0444">Lipid biosynthesis</keyword>
<gene>
    <name evidence="10" type="ORF">U732_1916</name>
</gene>
<dbReference type="InterPro" id="IPR029069">
    <property type="entry name" value="HotDog_dom_sf"/>
</dbReference>
<comment type="similarity">
    <text evidence="1">Belongs to the acyl-ACP thioesterase family.</text>
</comment>
<dbReference type="Pfam" id="PF20791">
    <property type="entry name" value="Acyl-ACP_TE_C"/>
    <property type="match status" value="1"/>
</dbReference>
<evidence type="ECO:0000256" key="3">
    <source>
        <dbReference type="ARBA" id="ARBA00022801"/>
    </source>
</evidence>
<dbReference type="CDD" id="cd00586">
    <property type="entry name" value="4HBT"/>
    <property type="match status" value="1"/>
</dbReference>
<proteinExistence type="inferred from homology"/>
<dbReference type="InterPro" id="IPR049427">
    <property type="entry name" value="Acyl-ACP_TE_C"/>
</dbReference>
<reference evidence="10 11" key="1">
    <citation type="journal article" date="2015" name="Infect. Genet. Evol.">
        <title>Genomic sequences of six botulinum neurotoxin-producing strains representing three clostridial species illustrate the mobility and diversity of botulinum neurotoxin genes.</title>
        <authorList>
            <person name="Smith T.J."/>
            <person name="Hill K.K."/>
            <person name="Xie G."/>
            <person name="Foley B.T."/>
            <person name="Williamson C.H."/>
            <person name="Foster J.T."/>
            <person name="Johnson S.L."/>
            <person name="Chertkov O."/>
            <person name="Teshima H."/>
            <person name="Gibbons H.S."/>
            <person name="Johnsky L.A."/>
            <person name="Karavis M.A."/>
            <person name="Smith L.A."/>
        </authorList>
    </citation>
    <scope>NUCLEOTIDE SEQUENCE [LARGE SCALE GENOMIC DNA]</scope>
    <source>
        <strain evidence="10 11">CDC 2741</strain>
    </source>
</reference>
<dbReference type="SUPFAM" id="SSF54637">
    <property type="entry name" value="Thioesterase/thiol ester dehydrase-isomerase"/>
    <property type="match status" value="2"/>
</dbReference>
<sequence length="249" mass="29949">MKNIHRENYKVKFNETDYSTKIKMHSLINYMQETSSIHAELLGAGYEELKKHNLFWVVSRLKINMKKYVNWNDEVIVETWPSGVDKMFFTRSFRIYDREENHIGDINAAYLLVAEDSMFPQRISKLPINIPTIENRFEPYERLEKIKFPKDDKVLVAKKKVRYNDIDLNLHVNNAKYIEWVEDCFPLEMYKDMRIETLQLNFIKEAKCGEKIFFYKYNDLEDENTCYIEGIEKQSESQIFQCKLTFNKL</sequence>
<dbReference type="OrthoDB" id="9801517at2"/>
<dbReference type="Gene3D" id="3.10.129.10">
    <property type="entry name" value="Hotdog Thioesterase"/>
    <property type="match status" value="2"/>
</dbReference>
<evidence type="ECO:0000256" key="1">
    <source>
        <dbReference type="ARBA" id="ARBA00006500"/>
    </source>
</evidence>
<keyword evidence="6" id="KW-0443">Lipid metabolism</keyword>
<protein>
    <submittedName>
        <fullName evidence="10">Acyl-ACP thioesterase family protein</fullName>
    </submittedName>
</protein>
<dbReference type="GO" id="GO:0016297">
    <property type="term" value="F:fatty acyl-[ACP] hydrolase activity"/>
    <property type="evidence" value="ECO:0007669"/>
    <property type="project" value="InterPro"/>
</dbReference>
<keyword evidence="4" id="KW-0276">Fatty acid metabolism</keyword>
<keyword evidence="3" id="KW-0378">Hydrolase</keyword>
<organism evidence="10 11">
    <name type="scientific">Clostridium argentinense CDC 2741</name>
    <dbReference type="NCBI Taxonomy" id="1418104"/>
    <lineage>
        <taxon>Bacteria</taxon>
        <taxon>Bacillati</taxon>
        <taxon>Bacillota</taxon>
        <taxon>Clostridia</taxon>
        <taxon>Eubacteriales</taxon>
        <taxon>Clostridiaceae</taxon>
        <taxon>Clostridium</taxon>
    </lineage>
</organism>
<keyword evidence="5" id="KW-0809">Transit peptide</keyword>
<accession>A0A0C1QZB7</accession>
<dbReference type="InterPro" id="IPR045023">
    <property type="entry name" value="FATA/B"/>
</dbReference>
<dbReference type="InterPro" id="IPR002864">
    <property type="entry name" value="Acyl-ACP_thioesterase_NHD"/>
</dbReference>
<dbReference type="RefSeq" id="WP_039633851.1">
    <property type="nucleotide sequence ID" value="NZ_AYSO01000017.1"/>
</dbReference>
<evidence type="ECO:0000313" key="11">
    <source>
        <dbReference type="Proteomes" id="UP000031366"/>
    </source>
</evidence>
<keyword evidence="11" id="KW-1185">Reference proteome</keyword>
<dbReference type="PANTHER" id="PTHR31727">
    <property type="entry name" value="OLEOYL-ACYL CARRIER PROTEIN THIOESTERASE 1, CHLOROPLASTIC"/>
    <property type="match status" value="1"/>
</dbReference>
<name>A0A0C1QZB7_9CLOT</name>
<evidence type="ECO:0000256" key="7">
    <source>
        <dbReference type="ARBA" id="ARBA00023160"/>
    </source>
</evidence>
<dbReference type="PANTHER" id="PTHR31727:SF6">
    <property type="entry name" value="OLEOYL-ACYL CARRIER PROTEIN THIOESTERASE 1, CHLOROPLASTIC"/>
    <property type="match status" value="1"/>
</dbReference>
<evidence type="ECO:0000256" key="5">
    <source>
        <dbReference type="ARBA" id="ARBA00022946"/>
    </source>
</evidence>
<evidence type="ECO:0000256" key="2">
    <source>
        <dbReference type="ARBA" id="ARBA00022516"/>
    </source>
</evidence>
<dbReference type="STRING" id="29341.RSJ17_15945"/>
<dbReference type="GO" id="GO:0000036">
    <property type="term" value="F:acyl carrier activity"/>
    <property type="evidence" value="ECO:0007669"/>
    <property type="project" value="TreeGrafter"/>
</dbReference>
<evidence type="ECO:0000259" key="9">
    <source>
        <dbReference type="Pfam" id="PF20791"/>
    </source>
</evidence>